<feature type="compositionally biased region" description="Basic and acidic residues" evidence="5">
    <location>
        <begin position="92"/>
        <end position="105"/>
    </location>
</feature>
<keyword evidence="3 6" id="KW-0808">Transferase</keyword>
<feature type="compositionally biased region" description="Low complexity" evidence="5">
    <location>
        <begin position="111"/>
        <end position="129"/>
    </location>
</feature>
<dbReference type="InParanoid" id="A0A2R5GKQ2"/>
<dbReference type="InterPro" id="IPR002618">
    <property type="entry name" value="UDPGP_fam"/>
</dbReference>
<name>A0A2R5GKQ2_9STRA</name>
<dbReference type="EMBL" id="BEYU01000074">
    <property type="protein sequence ID" value="GBG30308.1"/>
    <property type="molecule type" value="Genomic_DNA"/>
</dbReference>
<dbReference type="GO" id="GO:0006011">
    <property type="term" value="P:UDP-alpha-D-glucose metabolic process"/>
    <property type="evidence" value="ECO:0007669"/>
    <property type="project" value="InterPro"/>
</dbReference>
<dbReference type="FunFam" id="2.160.10.10:FF:000001">
    <property type="entry name" value="UTP--glucose-1-phosphate uridylyltransferase"/>
    <property type="match status" value="1"/>
</dbReference>
<protein>
    <recommendedName>
        <fullName evidence="2">UTP--glucose-1-phosphate uridylyltransferase</fullName>
        <ecNumber evidence="2">2.7.7.9</ecNumber>
    </recommendedName>
</protein>
<sequence length="577" mass="63902">MNAHKSTENFLRMVESMAPQYESLMPRDSVDEFLRYLGRYSVHSKYMRELSIDDIVPIQEDWELCLEQDASDAAAAAAPSMDAPFIENLRRADEEARQRREKEKSGGGGASSSSSSAESASSGAGATAGVDAKANSPSGGGQGQKTKQRVKCCAYKSIPTCPDSMNLTHEVLNKLAILRLNGGLGTSMGCQGPKSVIEVRNSLSFLDMAVRQVEFLNTKHGVDVPLILMNSFNTDKETKRLLSRYDDRHVSIKTFCQSCFPKLDRSTVTPLANGKFTKSSQDMWYPPGHGDVYTSISRCGLLEELISMGKEYLFISNIDNLGATVDLNILYYLMLNESSFCMEVTKRERQDVSGGTLVEHKGKPLLLENSALPKVLGDTLRRDKRFDKFNTNNLWVNLRELQRLVSVKRSLDLQVIARDRLAIDGAGEEVTCLMFETAAGAAINLFDKVNVVVVPRSRFLPVKTTSDLFAVQSDLFIVKHGSLALSKRRTISPPVPTVKLGPCFRTVEEYTRRLPFGVPDLIDLEHLTVSGDVHFRNHVQLKGTVIIVAEEGSHIDICSGSVIRDKVITGNLRIMDH</sequence>
<organism evidence="6 7">
    <name type="scientific">Hondaea fermentalgiana</name>
    <dbReference type="NCBI Taxonomy" id="2315210"/>
    <lineage>
        <taxon>Eukaryota</taxon>
        <taxon>Sar</taxon>
        <taxon>Stramenopiles</taxon>
        <taxon>Bigyra</taxon>
        <taxon>Labyrinthulomycetes</taxon>
        <taxon>Thraustochytrida</taxon>
        <taxon>Thraustochytriidae</taxon>
        <taxon>Hondaea</taxon>
    </lineage>
</organism>
<comment type="caution">
    <text evidence="6">The sequence shown here is derived from an EMBL/GenBank/DDBJ whole genome shotgun (WGS) entry which is preliminary data.</text>
</comment>
<dbReference type="SUPFAM" id="SSF53448">
    <property type="entry name" value="Nucleotide-diphospho-sugar transferases"/>
    <property type="match status" value="1"/>
</dbReference>
<dbReference type="GO" id="GO:0003983">
    <property type="term" value="F:UTP:glucose-1-phosphate uridylyltransferase activity"/>
    <property type="evidence" value="ECO:0007669"/>
    <property type="project" value="UniProtKB-EC"/>
</dbReference>
<evidence type="ECO:0000313" key="6">
    <source>
        <dbReference type="EMBL" id="GBG30308.1"/>
    </source>
</evidence>
<accession>A0A2R5GKQ2</accession>
<dbReference type="Pfam" id="PF01704">
    <property type="entry name" value="UDPGP"/>
    <property type="match status" value="1"/>
</dbReference>
<reference evidence="6 7" key="1">
    <citation type="submission" date="2017-12" db="EMBL/GenBank/DDBJ databases">
        <title>Sequencing, de novo assembly and annotation of complete genome of a new Thraustochytrid species, strain FCC1311.</title>
        <authorList>
            <person name="Sedici K."/>
            <person name="Godart F."/>
            <person name="Aiese Cigliano R."/>
            <person name="Sanseverino W."/>
            <person name="Barakat M."/>
            <person name="Ortet P."/>
            <person name="Marechal E."/>
            <person name="Cagnac O."/>
            <person name="Amato A."/>
        </authorList>
    </citation>
    <scope>NUCLEOTIDE SEQUENCE [LARGE SCALE GENOMIC DNA]</scope>
</reference>
<evidence type="ECO:0000256" key="1">
    <source>
        <dbReference type="ARBA" id="ARBA00010401"/>
    </source>
</evidence>
<keyword evidence="4 6" id="KW-0548">Nucleotidyltransferase</keyword>
<dbReference type="Proteomes" id="UP000241890">
    <property type="component" value="Unassembled WGS sequence"/>
</dbReference>
<evidence type="ECO:0000256" key="4">
    <source>
        <dbReference type="ARBA" id="ARBA00022695"/>
    </source>
</evidence>
<gene>
    <name evidence="6" type="ORF">FCC1311_065272</name>
</gene>
<evidence type="ECO:0000256" key="5">
    <source>
        <dbReference type="SAM" id="MobiDB-lite"/>
    </source>
</evidence>
<dbReference type="OrthoDB" id="932129at2759"/>
<feature type="region of interest" description="Disordered" evidence="5">
    <location>
        <begin position="92"/>
        <end position="146"/>
    </location>
</feature>
<dbReference type="EC" id="2.7.7.9" evidence="2"/>
<dbReference type="Gene3D" id="3.90.550.10">
    <property type="entry name" value="Spore Coat Polysaccharide Biosynthesis Protein SpsA, Chain A"/>
    <property type="match status" value="1"/>
</dbReference>
<evidence type="ECO:0000256" key="3">
    <source>
        <dbReference type="ARBA" id="ARBA00022679"/>
    </source>
</evidence>
<dbReference type="Gene3D" id="2.160.10.10">
    <property type="entry name" value="Hexapeptide repeat proteins"/>
    <property type="match status" value="1"/>
</dbReference>
<dbReference type="InterPro" id="IPR029044">
    <property type="entry name" value="Nucleotide-diphossugar_trans"/>
</dbReference>
<dbReference type="FunFam" id="3.90.550.10:FF:000002">
    <property type="entry name" value="UTP--glucose-1-phosphate uridylyltransferase"/>
    <property type="match status" value="1"/>
</dbReference>
<evidence type="ECO:0000256" key="2">
    <source>
        <dbReference type="ARBA" id="ARBA00012415"/>
    </source>
</evidence>
<dbReference type="InterPro" id="IPR016267">
    <property type="entry name" value="UDPGP_trans"/>
</dbReference>
<proteinExistence type="inferred from homology"/>
<evidence type="ECO:0000313" key="7">
    <source>
        <dbReference type="Proteomes" id="UP000241890"/>
    </source>
</evidence>
<dbReference type="AlphaFoldDB" id="A0A2R5GKQ2"/>
<dbReference type="CDD" id="cd00897">
    <property type="entry name" value="UGPase_euk"/>
    <property type="match status" value="1"/>
</dbReference>
<dbReference type="PANTHER" id="PTHR43511">
    <property type="match status" value="1"/>
</dbReference>
<comment type="similarity">
    <text evidence="1">Belongs to the UDPGP type 1 family.</text>
</comment>
<keyword evidence="7" id="KW-1185">Reference proteome</keyword>